<protein>
    <recommendedName>
        <fullName evidence="4">Glycosyltransferase RgtA/B/C/D-like domain-containing protein</fullName>
    </recommendedName>
</protein>
<feature type="transmembrane region" description="Helical" evidence="1">
    <location>
        <begin position="58"/>
        <end position="82"/>
    </location>
</feature>
<feature type="transmembrane region" description="Helical" evidence="1">
    <location>
        <begin position="125"/>
        <end position="146"/>
    </location>
</feature>
<dbReference type="EMBL" id="JAHESE010000013">
    <property type="protein sequence ID" value="MBT1709474.1"/>
    <property type="molecule type" value="Genomic_DNA"/>
</dbReference>
<dbReference type="AlphaFoldDB" id="A0AAP2E0X0"/>
<organism evidence="2 3">
    <name type="scientific">Dawidia cretensis</name>
    <dbReference type="NCBI Taxonomy" id="2782350"/>
    <lineage>
        <taxon>Bacteria</taxon>
        <taxon>Pseudomonadati</taxon>
        <taxon>Bacteroidota</taxon>
        <taxon>Cytophagia</taxon>
        <taxon>Cytophagales</taxon>
        <taxon>Chryseotaleaceae</taxon>
        <taxon>Dawidia</taxon>
    </lineage>
</organism>
<feature type="transmembrane region" description="Helical" evidence="1">
    <location>
        <begin position="332"/>
        <end position="351"/>
    </location>
</feature>
<feature type="transmembrane region" description="Helical" evidence="1">
    <location>
        <begin position="12"/>
        <end position="29"/>
    </location>
</feature>
<feature type="transmembrane region" description="Helical" evidence="1">
    <location>
        <begin position="158"/>
        <end position="191"/>
    </location>
</feature>
<feature type="transmembrane region" description="Helical" evidence="1">
    <location>
        <begin position="357"/>
        <end position="378"/>
    </location>
</feature>
<keyword evidence="3" id="KW-1185">Reference proteome</keyword>
<gene>
    <name evidence="2" type="ORF">KK062_14625</name>
</gene>
<feature type="transmembrane region" description="Helical" evidence="1">
    <location>
        <begin position="203"/>
        <end position="220"/>
    </location>
</feature>
<name>A0AAP2E0X0_9BACT</name>
<accession>A0AAP2E0X0</accession>
<evidence type="ECO:0000313" key="3">
    <source>
        <dbReference type="Proteomes" id="UP001319080"/>
    </source>
</evidence>
<dbReference type="RefSeq" id="WP_254085050.1">
    <property type="nucleotide sequence ID" value="NZ_JAHESE010000013.1"/>
</dbReference>
<comment type="caution">
    <text evidence="2">The sequence shown here is derived from an EMBL/GenBank/DDBJ whole genome shotgun (WGS) entry which is preliminary data.</text>
</comment>
<sequence>MHWFYDTRRQVIFISILYLVVSAFQYHQYGVKVVNDSARYIEYATGLHQGPYFDPHNFWYIGYALYLFGVQLVGGSAEIIVAGQYTLGLLAVIALFFTSLTIWKNNLAAVFTAVAFIFFIDIGQWHSYVLAESIYTSFICFSLFLLSKLYGGRKSAVWYILTALVVLYTGFSKPTGVALPGALLFVVLRYAPGRLKSRLLQNSIRIAATLIFLLLVNRMLTTYLVMENYRLGEVIYAIRLLPSTPGYETMIITPPDSPYLPPPGMPPLLKIVSFILHHPLYWMQLFFTKVFFLLAHVRPYWSVTHNLYATLLLLPAYFLFVKGIRSEKLNPVSVFALAYVAIQILGVGITSEDWDGRFIAPILPVVFLYSGKGIASYFRK</sequence>
<evidence type="ECO:0000256" key="1">
    <source>
        <dbReference type="SAM" id="Phobius"/>
    </source>
</evidence>
<keyword evidence="1" id="KW-0812">Transmembrane</keyword>
<evidence type="ECO:0000313" key="2">
    <source>
        <dbReference type="EMBL" id="MBT1709474.1"/>
    </source>
</evidence>
<feature type="transmembrane region" description="Helical" evidence="1">
    <location>
        <begin position="303"/>
        <end position="320"/>
    </location>
</feature>
<feature type="transmembrane region" description="Helical" evidence="1">
    <location>
        <begin position="89"/>
        <end position="119"/>
    </location>
</feature>
<proteinExistence type="predicted"/>
<keyword evidence="1" id="KW-1133">Transmembrane helix</keyword>
<evidence type="ECO:0008006" key="4">
    <source>
        <dbReference type="Google" id="ProtNLM"/>
    </source>
</evidence>
<dbReference type="Proteomes" id="UP001319080">
    <property type="component" value="Unassembled WGS sequence"/>
</dbReference>
<reference evidence="2 3" key="1">
    <citation type="submission" date="2021-05" db="EMBL/GenBank/DDBJ databases">
        <title>A Polyphasic approach of four new species of the genus Ohtaekwangia: Ohtaekwangia histidinii sp. nov., Ohtaekwangia cretensis sp. nov., Ohtaekwangia indiensis sp. nov., Ohtaekwangia reichenbachii sp. nov. from diverse environment.</title>
        <authorList>
            <person name="Octaviana S."/>
        </authorList>
    </citation>
    <scope>NUCLEOTIDE SEQUENCE [LARGE SCALE GENOMIC DNA]</scope>
    <source>
        <strain evidence="2 3">PWU5</strain>
    </source>
</reference>
<feature type="transmembrane region" description="Helical" evidence="1">
    <location>
        <begin position="280"/>
        <end position="297"/>
    </location>
</feature>
<keyword evidence="1" id="KW-0472">Membrane</keyword>